<dbReference type="AlphaFoldDB" id="A0A6P1ZKK9"/>
<keyword evidence="7 9" id="KW-0663">Pyridoxal phosphate</keyword>
<evidence type="ECO:0000256" key="6">
    <source>
        <dbReference type="ARBA" id="ARBA00022679"/>
    </source>
</evidence>
<dbReference type="NCBIfam" id="TIGR02093">
    <property type="entry name" value="P_ylase"/>
    <property type="match status" value="1"/>
</dbReference>
<comment type="function">
    <text evidence="10">Allosteric enzyme that catalyzes the rate-limiting step in glycogen catabolism, the phosphorolytic cleavage of glycogen to produce glucose-1-phosphate, and plays a central role in maintaining cellular and organismal glucose homeostasis.</text>
</comment>
<evidence type="ECO:0000256" key="9">
    <source>
        <dbReference type="PIRSR" id="PIRSR000460-1"/>
    </source>
</evidence>
<comment type="similarity">
    <text evidence="3 10">Belongs to the glycogen phosphorylase family.</text>
</comment>
<dbReference type="Gene3D" id="3.40.50.2000">
    <property type="entry name" value="Glycogen Phosphorylase B"/>
    <property type="match status" value="2"/>
</dbReference>
<keyword evidence="4" id="KW-0321">Glycogen metabolism</keyword>
<dbReference type="GO" id="GO:0008184">
    <property type="term" value="F:glycogen phosphorylase activity"/>
    <property type="evidence" value="ECO:0007669"/>
    <property type="project" value="InterPro"/>
</dbReference>
<evidence type="ECO:0000256" key="7">
    <source>
        <dbReference type="ARBA" id="ARBA00022898"/>
    </source>
</evidence>
<protein>
    <recommendedName>
        <fullName evidence="10">Alpha-1,4 glucan phosphorylase</fullName>
        <ecNumber evidence="10">2.4.1.1</ecNumber>
    </recommendedName>
</protein>
<dbReference type="PIRSF" id="PIRSF000460">
    <property type="entry name" value="Pprylas_GlgP"/>
    <property type="match status" value="1"/>
</dbReference>
<dbReference type="Proteomes" id="UP000434052">
    <property type="component" value="Unassembled WGS sequence"/>
</dbReference>
<evidence type="ECO:0000313" key="12">
    <source>
        <dbReference type="EMBL" id="TVM36481.1"/>
    </source>
</evidence>
<feature type="modified residue" description="N6-(pyridoxal phosphate)lysine" evidence="9">
    <location>
        <position position="692"/>
    </location>
</feature>
<organism evidence="12 13">
    <name type="scientific">Oceanidesulfovibrio marinus</name>
    <dbReference type="NCBI Taxonomy" id="370038"/>
    <lineage>
        <taxon>Bacteria</taxon>
        <taxon>Pseudomonadati</taxon>
        <taxon>Thermodesulfobacteriota</taxon>
        <taxon>Desulfovibrionia</taxon>
        <taxon>Desulfovibrionales</taxon>
        <taxon>Desulfovibrionaceae</taxon>
        <taxon>Oceanidesulfovibrio</taxon>
    </lineage>
</organism>
<dbReference type="FunFam" id="3.40.50.2000:FF:000002">
    <property type="entry name" value="Alpha-1,4 glucan phosphorylase"/>
    <property type="match status" value="1"/>
</dbReference>
<keyword evidence="6 10" id="KW-0808">Transferase</keyword>
<dbReference type="OrthoDB" id="7229284at2"/>
<proteinExistence type="inferred from homology"/>
<evidence type="ECO:0000313" key="14">
    <source>
        <dbReference type="Proteomes" id="UP000503251"/>
    </source>
</evidence>
<evidence type="ECO:0000256" key="8">
    <source>
        <dbReference type="ARBA" id="ARBA00023277"/>
    </source>
</evidence>
<dbReference type="EC" id="2.4.1.1" evidence="10"/>
<evidence type="ECO:0000313" key="13">
    <source>
        <dbReference type="Proteomes" id="UP000434052"/>
    </source>
</evidence>
<dbReference type="GO" id="GO:0005980">
    <property type="term" value="P:glycogen catabolic process"/>
    <property type="evidence" value="ECO:0007669"/>
    <property type="project" value="TreeGrafter"/>
</dbReference>
<dbReference type="Proteomes" id="UP000503251">
    <property type="component" value="Chromosome"/>
</dbReference>
<dbReference type="SUPFAM" id="SSF53756">
    <property type="entry name" value="UDP-Glycosyltransferase/glycogen phosphorylase"/>
    <property type="match status" value="1"/>
</dbReference>
<dbReference type="InterPro" id="IPR000811">
    <property type="entry name" value="Glyco_trans_35"/>
</dbReference>
<comment type="catalytic activity">
    <reaction evidence="1 10">
        <text>[(1-&gt;4)-alpha-D-glucosyl](n) + phosphate = [(1-&gt;4)-alpha-D-glucosyl](n-1) + alpha-D-glucose 1-phosphate</text>
        <dbReference type="Rhea" id="RHEA:41732"/>
        <dbReference type="Rhea" id="RHEA-COMP:9584"/>
        <dbReference type="Rhea" id="RHEA-COMP:9586"/>
        <dbReference type="ChEBI" id="CHEBI:15444"/>
        <dbReference type="ChEBI" id="CHEBI:43474"/>
        <dbReference type="ChEBI" id="CHEBI:58601"/>
        <dbReference type="EC" id="2.4.1.1"/>
    </reaction>
</comment>
<evidence type="ECO:0000256" key="3">
    <source>
        <dbReference type="ARBA" id="ARBA00006047"/>
    </source>
</evidence>
<dbReference type="FunFam" id="3.40.50.2000:FF:000005">
    <property type="entry name" value="Alpha-1,4 glucan phosphorylase"/>
    <property type="match status" value="1"/>
</dbReference>
<sequence length="843" mass="97226">MSEWKQRVDLPIHPDISAESFQWRYCPPSEDDPEALKADVIRHIVSTLGSDYARKNHYNYYYGLALALRDRLVEQWLTTQRSYYDEETKRVYYLSLEYLPGKSLVNNLICLGLYHAAYRAMADFGLNLEELTEVEWDAGLGNGGLGRLASCYLDSMATLGVPGYGYGIRYDYGMFNQVIENGAQVEKADNWMRTFNPWEFDRGINLVEVKFGGRVKRWVDEKGRMRNEWIPENRVRAMPCDTLVPGYRNRRTINMRLWSARSDREFDLSYFNTGDYVGAVEEKVRDENISKVLYPSEDVIQGKELRLKQQYFFVAASLHDIVRRFKKKNDDFKDFPDKVAIQLNDTHPAVAIPELMRLLVDVELVDWDTAWSVCEKTFAYTNHTILPEALETWPVELFGQVLPRHLEIIYEINRRFLETVEAKYANLSRAELDERKQRLSLIGEGKQKHVRMANLAIVGSHSVNGVAALHTQILKDSVFKDFHELYPDKINNKTNGVTPRRWLRQSNPRLTGLIGETLNSEAFLRDLDLIKEIEPYADDSEFRKRWADVKRANKAHLRDYLERQMGVSINLDSVFDVQVKRIHEYKRQLLNVLHVVTLFNRIIDNPNIDVTPRTVLFGGKAAPGYFMAKRIIRLINAVADVVNSEPRVAGKLEVHFMPNYRVSQAEVVIPATELSEQISMAGMEASGTGNMKFAINGALTIGTLDGATIEMAERIGKENMFLFGNTADEIVTLKREGYNPWAYYEKDLELKRTLDMIAGDFFSRNDPGLFQPLVDSLLSGGDRYCLLADYRSYIETQEQVTTLYRDQDEWTRRSILNTARMGFFSSDRSIAEYARNIWGLQVL</sequence>
<keyword evidence="14" id="KW-1185">Reference proteome</keyword>
<evidence type="ECO:0000256" key="2">
    <source>
        <dbReference type="ARBA" id="ARBA00001933"/>
    </source>
</evidence>
<dbReference type="CDD" id="cd04300">
    <property type="entry name" value="GT35_Glycogen_Phosphorylase"/>
    <property type="match status" value="1"/>
</dbReference>
<dbReference type="EMBL" id="QMIF01000001">
    <property type="protein sequence ID" value="TVM36481.1"/>
    <property type="molecule type" value="Genomic_DNA"/>
</dbReference>
<keyword evidence="8 10" id="KW-0119">Carbohydrate metabolism</keyword>
<evidence type="ECO:0000256" key="1">
    <source>
        <dbReference type="ARBA" id="ARBA00001275"/>
    </source>
</evidence>
<accession>A0A6P1ZKK9</accession>
<dbReference type="PANTHER" id="PTHR11468">
    <property type="entry name" value="GLYCOGEN PHOSPHORYLASE"/>
    <property type="match status" value="1"/>
</dbReference>
<dbReference type="Pfam" id="PF00343">
    <property type="entry name" value="Phosphorylase"/>
    <property type="match status" value="1"/>
</dbReference>
<dbReference type="RefSeq" id="WP_144233519.1">
    <property type="nucleotide sequence ID" value="NZ_CP039543.1"/>
</dbReference>
<keyword evidence="5 10" id="KW-0328">Glycosyltransferase</keyword>
<dbReference type="GO" id="GO:0030170">
    <property type="term" value="F:pyridoxal phosphate binding"/>
    <property type="evidence" value="ECO:0007669"/>
    <property type="project" value="InterPro"/>
</dbReference>
<name>A0A6P1ZKK9_9BACT</name>
<comment type="cofactor">
    <cofactor evidence="2 10">
        <name>pyridoxal 5'-phosphate</name>
        <dbReference type="ChEBI" id="CHEBI:597326"/>
    </cofactor>
</comment>
<gene>
    <name evidence="12" type="ORF">DQK91_00720</name>
    <name evidence="11" type="ORF">E8L03_09165</name>
</gene>
<evidence type="ECO:0000256" key="5">
    <source>
        <dbReference type="ARBA" id="ARBA00022676"/>
    </source>
</evidence>
<evidence type="ECO:0000313" key="11">
    <source>
        <dbReference type="EMBL" id="QJT09091.1"/>
    </source>
</evidence>
<dbReference type="InterPro" id="IPR011833">
    <property type="entry name" value="Glycg_phsphrylas"/>
</dbReference>
<dbReference type="PANTHER" id="PTHR11468:SF3">
    <property type="entry name" value="GLYCOGEN PHOSPHORYLASE, LIVER FORM"/>
    <property type="match status" value="1"/>
</dbReference>
<evidence type="ECO:0000256" key="10">
    <source>
        <dbReference type="RuleBase" id="RU000587"/>
    </source>
</evidence>
<reference evidence="11 14" key="2">
    <citation type="submission" date="2019-04" db="EMBL/GenBank/DDBJ databases">
        <title>Isolation and culture of sulfate reducing bacteria from the cold seep of the South China Sea.</title>
        <authorList>
            <person name="Sun C."/>
            <person name="Liu R."/>
        </authorList>
    </citation>
    <scope>NUCLEOTIDE SEQUENCE [LARGE SCALE GENOMIC DNA]</scope>
    <source>
        <strain evidence="11 14">CS1</strain>
    </source>
</reference>
<reference evidence="12 13" key="1">
    <citation type="submission" date="2018-06" db="EMBL/GenBank/DDBJ databases">
        <title>Complete genome of Desulfovibrio marinus P48SEP.</title>
        <authorList>
            <person name="Crispim J.S."/>
            <person name="Vidigal P.M.P."/>
            <person name="Silva L.C.F."/>
            <person name="Araujo L.C."/>
            <person name="Laguardia C.N."/>
            <person name="Dias R.S."/>
            <person name="Sousa M.P."/>
            <person name="Paula S.O."/>
            <person name="Silva C."/>
        </authorList>
    </citation>
    <scope>NUCLEOTIDE SEQUENCE [LARGE SCALE GENOMIC DNA]</scope>
    <source>
        <strain evidence="12 13">P48SEP</strain>
    </source>
</reference>
<evidence type="ECO:0000256" key="4">
    <source>
        <dbReference type="ARBA" id="ARBA00022600"/>
    </source>
</evidence>
<dbReference type="EMBL" id="CP039543">
    <property type="protein sequence ID" value="QJT09091.1"/>
    <property type="molecule type" value="Genomic_DNA"/>
</dbReference>
<dbReference type="GO" id="GO:0005737">
    <property type="term" value="C:cytoplasm"/>
    <property type="evidence" value="ECO:0007669"/>
    <property type="project" value="TreeGrafter"/>
</dbReference>